<dbReference type="SUPFAM" id="SSF52799">
    <property type="entry name" value="(Phosphotyrosine protein) phosphatases II"/>
    <property type="match status" value="1"/>
</dbReference>
<dbReference type="Proteomes" id="UP001596023">
    <property type="component" value="Unassembled WGS sequence"/>
</dbReference>
<dbReference type="RefSeq" id="WP_379996651.1">
    <property type="nucleotide sequence ID" value="NZ_JBHSGN010000073.1"/>
</dbReference>
<dbReference type="EMBL" id="JBHSGN010000073">
    <property type="protein sequence ID" value="MFC4674390.1"/>
    <property type="molecule type" value="Genomic_DNA"/>
</dbReference>
<dbReference type="PROSITE" id="PS51257">
    <property type="entry name" value="PROKAR_LIPOPROTEIN"/>
    <property type="match status" value="1"/>
</dbReference>
<evidence type="ECO:0000256" key="1">
    <source>
        <dbReference type="ARBA" id="ARBA00009580"/>
    </source>
</evidence>
<dbReference type="PANTHER" id="PTHR31126:SF1">
    <property type="entry name" value="TYROSINE SPECIFIC PROTEIN PHOSPHATASES DOMAIN-CONTAINING PROTEIN"/>
    <property type="match status" value="1"/>
</dbReference>
<sequence length="352" mass="40455">MKLKLFTCITLIATLYSCTSRPTVIALCERDAKGNYILKWELYPETDNVPAEIFVSDNDSVFPSTPSLTVKSNDYIAIIDNTSNSVEKRKYFRIKIAGTMSNIITNRFFEMDSIQNFRDIGGYITNDNRTVRWGKLFRSGSFLRMTTHDSAELTSLGIKTVIDLRSEDVKRPYIDRFKSANNIRIPISEKGYSFISQKVMDGKFLRGDAVIYTQDTYKDMIVNFADDYARFFDYLCDENNYPIAYNCYLGKDQSGLATYFLLRALDVPLDVIEDDYMWSGIGIDRTKLVKDADSLTESRQEALTMLTKTDLAYLKYGISCIREMSGSVDDYMLNKLKITPEKKKKLKQILLH</sequence>
<comment type="caution">
    <text evidence="2">The sequence shown here is derived from an EMBL/GenBank/DDBJ whole genome shotgun (WGS) entry which is preliminary data.</text>
</comment>
<evidence type="ECO:0000313" key="2">
    <source>
        <dbReference type="EMBL" id="MFC4674390.1"/>
    </source>
</evidence>
<keyword evidence="3" id="KW-1185">Reference proteome</keyword>
<dbReference type="Gene3D" id="3.90.190.10">
    <property type="entry name" value="Protein tyrosine phosphatase superfamily"/>
    <property type="match status" value="1"/>
</dbReference>
<dbReference type="Pfam" id="PF13350">
    <property type="entry name" value="Y_phosphatase3"/>
    <property type="match status" value="1"/>
</dbReference>
<reference evidence="3" key="1">
    <citation type="journal article" date="2019" name="Int. J. Syst. Evol. Microbiol.">
        <title>The Global Catalogue of Microorganisms (GCM) 10K type strain sequencing project: providing services to taxonomists for standard genome sequencing and annotation.</title>
        <authorList>
            <consortium name="The Broad Institute Genomics Platform"/>
            <consortium name="The Broad Institute Genome Sequencing Center for Infectious Disease"/>
            <person name="Wu L."/>
            <person name="Ma J."/>
        </authorList>
    </citation>
    <scope>NUCLEOTIDE SEQUENCE [LARGE SCALE GENOMIC DNA]</scope>
    <source>
        <strain evidence="3">CCUG 66188</strain>
    </source>
</reference>
<evidence type="ECO:0000313" key="3">
    <source>
        <dbReference type="Proteomes" id="UP001596023"/>
    </source>
</evidence>
<dbReference type="InterPro" id="IPR026893">
    <property type="entry name" value="Tyr/Ser_Pase_IphP-type"/>
</dbReference>
<dbReference type="InterPro" id="IPR029021">
    <property type="entry name" value="Prot-tyrosine_phosphatase-like"/>
</dbReference>
<organism evidence="2 3">
    <name type="scientific">Dysgonomonas termitidis</name>
    <dbReference type="NCBI Taxonomy" id="1516126"/>
    <lineage>
        <taxon>Bacteria</taxon>
        <taxon>Pseudomonadati</taxon>
        <taxon>Bacteroidota</taxon>
        <taxon>Bacteroidia</taxon>
        <taxon>Bacteroidales</taxon>
        <taxon>Dysgonomonadaceae</taxon>
        <taxon>Dysgonomonas</taxon>
    </lineage>
</organism>
<accession>A0ABV9KWD5</accession>
<proteinExistence type="inferred from homology"/>
<comment type="similarity">
    <text evidence="1">Belongs to the protein-tyrosine phosphatase family.</text>
</comment>
<gene>
    <name evidence="2" type="ORF">ACFO6W_11850</name>
</gene>
<name>A0ABV9KWD5_9BACT</name>
<dbReference type="PANTHER" id="PTHR31126">
    <property type="entry name" value="TYROSINE-PROTEIN PHOSPHATASE"/>
    <property type="match status" value="1"/>
</dbReference>
<protein>
    <submittedName>
        <fullName evidence="2">Tyrosine-protein phosphatase</fullName>
    </submittedName>
</protein>